<accession>A0A645HNI3</accession>
<sequence>MGLYNTASHPIDTLAGLCNIVTHPVQAYDAISQNVADTWNSGLQGQGRIVGDILITAATIGTGYVKGAQAAGTAGRGLEFSHWVPSRARGPVSIWNGNYVPIATHALSDPLRHRFMSKAWKAENPTPNALWQQWTRVPNVYKGIGAATAVSGAAHVGQIGTWEDNSLFNNYSGIK</sequence>
<name>A0A645HNI3_9ZZZZ</name>
<protein>
    <submittedName>
        <fullName evidence="1">Uncharacterized protein</fullName>
    </submittedName>
</protein>
<reference evidence="1" key="1">
    <citation type="submission" date="2019-08" db="EMBL/GenBank/DDBJ databases">
        <authorList>
            <person name="Kucharzyk K."/>
            <person name="Murdoch R.W."/>
            <person name="Higgins S."/>
            <person name="Loffler F."/>
        </authorList>
    </citation>
    <scope>NUCLEOTIDE SEQUENCE</scope>
</reference>
<proteinExistence type="predicted"/>
<comment type="caution">
    <text evidence="1">The sequence shown here is derived from an EMBL/GenBank/DDBJ whole genome shotgun (WGS) entry which is preliminary data.</text>
</comment>
<organism evidence="1">
    <name type="scientific">bioreactor metagenome</name>
    <dbReference type="NCBI Taxonomy" id="1076179"/>
    <lineage>
        <taxon>unclassified sequences</taxon>
        <taxon>metagenomes</taxon>
        <taxon>ecological metagenomes</taxon>
    </lineage>
</organism>
<dbReference type="EMBL" id="VSSQ01097152">
    <property type="protein sequence ID" value="MPN40615.1"/>
    <property type="molecule type" value="Genomic_DNA"/>
</dbReference>
<evidence type="ECO:0000313" key="1">
    <source>
        <dbReference type="EMBL" id="MPN40615.1"/>
    </source>
</evidence>
<gene>
    <name evidence="1" type="ORF">SDC9_188153</name>
</gene>
<dbReference type="AlphaFoldDB" id="A0A645HNI3"/>